<dbReference type="PANTHER" id="PTHR10744:SF1">
    <property type="entry name" value="SMALL RIBOSOMAL SUBUNIT PROTEIN US17M"/>
    <property type="match status" value="1"/>
</dbReference>
<keyword evidence="2" id="KW-0689">Ribosomal protein</keyword>
<evidence type="ECO:0000256" key="1">
    <source>
        <dbReference type="ARBA" id="ARBA00010254"/>
    </source>
</evidence>
<evidence type="ECO:0000313" key="5">
    <source>
        <dbReference type="EMBL" id="RKP32251.1"/>
    </source>
</evidence>
<dbReference type="InterPro" id="IPR000266">
    <property type="entry name" value="Ribosomal_uS17"/>
</dbReference>
<dbReference type="InterPro" id="IPR012340">
    <property type="entry name" value="NA-bd_OB-fold"/>
</dbReference>
<keyword evidence="3" id="KW-0687">Ribonucleoprotein</keyword>
<dbReference type="OrthoDB" id="274752at2759"/>
<dbReference type="GO" id="GO:0005739">
    <property type="term" value="C:mitochondrion"/>
    <property type="evidence" value="ECO:0007669"/>
    <property type="project" value="TreeGrafter"/>
</dbReference>
<keyword evidence="4" id="KW-0175">Coiled coil</keyword>
<evidence type="ECO:0000256" key="2">
    <source>
        <dbReference type="ARBA" id="ARBA00022980"/>
    </source>
</evidence>
<dbReference type="Proteomes" id="UP000268321">
    <property type="component" value="Unassembled WGS sequence"/>
</dbReference>
<gene>
    <name evidence="5" type="ORF">METBISCDRAFT_21521</name>
</gene>
<dbReference type="GO" id="GO:0005840">
    <property type="term" value="C:ribosome"/>
    <property type="evidence" value="ECO:0007669"/>
    <property type="project" value="UniProtKB-KW"/>
</dbReference>
<dbReference type="SUPFAM" id="SSF50249">
    <property type="entry name" value="Nucleic acid-binding proteins"/>
    <property type="match status" value="1"/>
</dbReference>
<accession>A0A4P9ZIS2</accession>
<dbReference type="PANTHER" id="PTHR10744">
    <property type="entry name" value="40S RIBOSOMAL PROTEIN S11 FAMILY MEMBER"/>
    <property type="match status" value="1"/>
</dbReference>
<name>A0A4P9ZIS2_9ASCO</name>
<dbReference type="Pfam" id="PF00366">
    <property type="entry name" value="Ribosomal_S17"/>
    <property type="match status" value="1"/>
</dbReference>
<dbReference type="GO" id="GO:0003735">
    <property type="term" value="F:structural constituent of ribosome"/>
    <property type="evidence" value="ECO:0007669"/>
    <property type="project" value="InterPro"/>
</dbReference>
<evidence type="ECO:0000313" key="6">
    <source>
        <dbReference type="Proteomes" id="UP000268321"/>
    </source>
</evidence>
<sequence>MARQNFIGMVVSRGKMDKTVKVRVQTKRYDTRVHKEIFGRKDYLVHDEGNLCSEGDLVRIESIPKISSRKYFAVAEIKVNKGQQFEAYETLAKQRVAQEAQRSAEAFLARRQELRLVITKVADLQALDKILRAYPSSSEKNRANLLSQINAIKKKYGIESWPSTEPVVELELTEVQKDLSVLENRVANIKRILEKMMSDEFSEKRVQLLEELTRGKYGPVDTIKPAIQRNILRKYVLDPRNSVPVTL</sequence>
<evidence type="ECO:0000256" key="3">
    <source>
        <dbReference type="ARBA" id="ARBA00023274"/>
    </source>
</evidence>
<dbReference type="GO" id="GO:1990904">
    <property type="term" value="C:ribonucleoprotein complex"/>
    <property type="evidence" value="ECO:0007669"/>
    <property type="project" value="UniProtKB-KW"/>
</dbReference>
<dbReference type="AlphaFoldDB" id="A0A4P9ZIS2"/>
<proteinExistence type="inferred from homology"/>
<feature type="coiled-coil region" evidence="4">
    <location>
        <begin position="172"/>
        <end position="199"/>
    </location>
</feature>
<dbReference type="EMBL" id="ML004432">
    <property type="protein sequence ID" value="RKP32251.1"/>
    <property type="molecule type" value="Genomic_DNA"/>
</dbReference>
<organism evidence="5 6">
    <name type="scientific">Metschnikowia bicuspidata</name>
    <dbReference type="NCBI Taxonomy" id="27322"/>
    <lineage>
        <taxon>Eukaryota</taxon>
        <taxon>Fungi</taxon>
        <taxon>Dikarya</taxon>
        <taxon>Ascomycota</taxon>
        <taxon>Saccharomycotina</taxon>
        <taxon>Pichiomycetes</taxon>
        <taxon>Metschnikowiaceae</taxon>
        <taxon>Metschnikowia</taxon>
    </lineage>
</organism>
<keyword evidence="6" id="KW-1185">Reference proteome</keyword>
<dbReference type="Gene3D" id="2.40.50.140">
    <property type="entry name" value="Nucleic acid-binding proteins"/>
    <property type="match status" value="1"/>
</dbReference>
<dbReference type="GO" id="GO:0006412">
    <property type="term" value="P:translation"/>
    <property type="evidence" value="ECO:0007669"/>
    <property type="project" value="InterPro"/>
</dbReference>
<dbReference type="CDD" id="cd00364">
    <property type="entry name" value="Ribosomal_uS17"/>
    <property type="match status" value="1"/>
</dbReference>
<reference evidence="6" key="1">
    <citation type="journal article" date="2018" name="Nat. Microbiol.">
        <title>Leveraging single-cell genomics to expand the fungal tree of life.</title>
        <authorList>
            <person name="Ahrendt S.R."/>
            <person name="Quandt C.A."/>
            <person name="Ciobanu D."/>
            <person name="Clum A."/>
            <person name="Salamov A."/>
            <person name="Andreopoulos B."/>
            <person name="Cheng J.F."/>
            <person name="Woyke T."/>
            <person name="Pelin A."/>
            <person name="Henrissat B."/>
            <person name="Reynolds N.K."/>
            <person name="Benny G.L."/>
            <person name="Smith M.E."/>
            <person name="James T.Y."/>
            <person name="Grigoriev I.V."/>
        </authorList>
    </citation>
    <scope>NUCLEOTIDE SEQUENCE [LARGE SCALE GENOMIC DNA]</scope>
    <source>
        <strain evidence="6">Baker2002</strain>
    </source>
</reference>
<comment type="similarity">
    <text evidence="1">Belongs to the universal ribosomal protein uS17 family.</text>
</comment>
<evidence type="ECO:0000256" key="4">
    <source>
        <dbReference type="SAM" id="Coils"/>
    </source>
</evidence>
<protein>
    <submittedName>
        <fullName evidence="5">Nucleic acid-binding protein</fullName>
    </submittedName>
</protein>